<organism evidence="1 2">
    <name type="scientific">Tuber borchii</name>
    <name type="common">White truffle</name>
    <dbReference type="NCBI Taxonomy" id="42251"/>
    <lineage>
        <taxon>Eukaryota</taxon>
        <taxon>Fungi</taxon>
        <taxon>Dikarya</taxon>
        <taxon>Ascomycota</taxon>
        <taxon>Pezizomycotina</taxon>
        <taxon>Pezizomycetes</taxon>
        <taxon>Pezizales</taxon>
        <taxon>Tuberaceae</taxon>
        <taxon>Tuber</taxon>
    </lineage>
</organism>
<evidence type="ECO:0000313" key="2">
    <source>
        <dbReference type="Proteomes" id="UP000244722"/>
    </source>
</evidence>
<keyword evidence="2" id="KW-1185">Reference proteome</keyword>
<dbReference type="Proteomes" id="UP000244722">
    <property type="component" value="Unassembled WGS sequence"/>
</dbReference>
<proteinExistence type="predicted"/>
<dbReference type="EMBL" id="NESQ01000040">
    <property type="protein sequence ID" value="PUU81765.1"/>
    <property type="molecule type" value="Genomic_DNA"/>
</dbReference>
<dbReference type="Pfam" id="PF14441">
    <property type="entry name" value="OTT_1508_deam"/>
    <property type="match status" value="1"/>
</dbReference>
<evidence type="ECO:0000313" key="1">
    <source>
        <dbReference type="EMBL" id="PUU81765.1"/>
    </source>
</evidence>
<gene>
    <name evidence="1" type="ORF">B9Z19DRAFT_567158</name>
</gene>
<sequence>MMPALTIDHMIYTLSEIALHCNYHPPQQGSTRKFISEENQHRLQVLNLISLLFVTGGSGDVAAVSLHATSSKRIELCYSKNRPCTPDEKAYITELFTIATDPTSSGETKFSRLLKLVLRKCKDKIITRLHKLCNQLRFLDGPDVFLFVNLNSRAGAGHSPEATQCIAQIRELVGTERYPLDSSLIDFLKRWFQQLLCSLQPGSCFDMHANRHLVYDTIIISHLLANNPQAALIPDPTLVRPIRKLGNYRAAIWVTIEELAKLNVAGECRVSIKEIVPPPPNTQFPSDFLPILNECARDNGTTEVTKEDLSNAYPQEMWTLPRAREIPLQTSVHCECSLALSFAKSHLNSRIPATLIIGISKLPCRWCHEFLFAFHNSYPHITIHFPPFGGKLKSEWTLPPETPSEVVSGMHKRLNEEIKQVLARSIGTRVSHQIPLHPPAVIWRWGSETEDEVIGNQHRYCGLCIHLRVRPKWRYCWRHRRFGSHC</sequence>
<protein>
    <submittedName>
        <fullName evidence="1">Uncharacterized protein</fullName>
    </submittedName>
</protein>
<name>A0A2T7A274_TUBBO</name>
<dbReference type="InterPro" id="IPR027796">
    <property type="entry name" value="OTT_1508_deam-like"/>
</dbReference>
<dbReference type="AlphaFoldDB" id="A0A2T7A274"/>
<dbReference type="OrthoDB" id="5395290at2759"/>
<accession>A0A2T7A274</accession>
<comment type="caution">
    <text evidence="1">The sequence shown here is derived from an EMBL/GenBank/DDBJ whole genome shotgun (WGS) entry which is preliminary data.</text>
</comment>
<reference evidence="1 2" key="1">
    <citation type="submission" date="2017-04" db="EMBL/GenBank/DDBJ databases">
        <title>Draft genome sequence of Tuber borchii Vittad., a whitish edible truffle.</title>
        <authorList>
            <consortium name="DOE Joint Genome Institute"/>
            <person name="Murat C."/>
            <person name="Kuo A."/>
            <person name="Barry K.W."/>
            <person name="Clum A."/>
            <person name="Dockter R.B."/>
            <person name="Fauchery L."/>
            <person name="Iotti M."/>
            <person name="Kohler A."/>
            <person name="Labutti K."/>
            <person name="Lindquist E.A."/>
            <person name="Lipzen A."/>
            <person name="Ohm R.A."/>
            <person name="Wang M."/>
            <person name="Grigoriev I.V."/>
            <person name="Zambonelli A."/>
            <person name="Martin F.M."/>
        </authorList>
    </citation>
    <scope>NUCLEOTIDE SEQUENCE [LARGE SCALE GENOMIC DNA]</scope>
    <source>
        <strain evidence="1 2">Tbo3840</strain>
    </source>
</reference>